<accession>A0A1R1PUZ3</accession>
<dbReference type="Proteomes" id="UP000188320">
    <property type="component" value="Unassembled WGS sequence"/>
</dbReference>
<gene>
    <name evidence="2" type="ORF">AX774_g1679</name>
</gene>
<comment type="caution">
    <text evidence="2">The sequence shown here is derived from an EMBL/GenBank/DDBJ whole genome shotgun (WGS) entry which is preliminary data.</text>
</comment>
<organism evidence="2 3">
    <name type="scientific">Zancudomyces culisetae</name>
    <name type="common">Gut fungus</name>
    <name type="synonym">Smittium culisetae</name>
    <dbReference type="NCBI Taxonomy" id="1213189"/>
    <lineage>
        <taxon>Eukaryota</taxon>
        <taxon>Fungi</taxon>
        <taxon>Fungi incertae sedis</taxon>
        <taxon>Zoopagomycota</taxon>
        <taxon>Kickxellomycotina</taxon>
        <taxon>Harpellomycetes</taxon>
        <taxon>Harpellales</taxon>
        <taxon>Legeriomycetaceae</taxon>
        <taxon>Zancudomyces</taxon>
    </lineage>
</organism>
<feature type="compositionally biased region" description="Acidic residues" evidence="1">
    <location>
        <begin position="1"/>
        <end position="11"/>
    </location>
</feature>
<reference evidence="3" key="1">
    <citation type="submission" date="2017-01" db="EMBL/GenBank/DDBJ databases">
        <authorList>
            <person name="Wang Y."/>
            <person name="White M."/>
            <person name="Kvist S."/>
            <person name="Moncalvo J.-M."/>
        </authorList>
    </citation>
    <scope>NUCLEOTIDE SEQUENCE [LARGE SCALE GENOMIC DNA]</scope>
    <source>
        <strain evidence="3">COL-18-3</strain>
    </source>
</reference>
<proteinExistence type="predicted"/>
<evidence type="ECO:0000313" key="3">
    <source>
        <dbReference type="Proteomes" id="UP000188320"/>
    </source>
</evidence>
<feature type="region of interest" description="Disordered" evidence="1">
    <location>
        <begin position="1"/>
        <end position="58"/>
    </location>
</feature>
<feature type="compositionally biased region" description="Acidic residues" evidence="1">
    <location>
        <begin position="38"/>
        <end position="48"/>
    </location>
</feature>
<evidence type="ECO:0000256" key="1">
    <source>
        <dbReference type="SAM" id="MobiDB-lite"/>
    </source>
</evidence>
<evidence type="ECO:0000313" key="2">
    <source>
        <dbReference type="EMBL" id="OMH84795.1"/>
    </source>
</evidence>
<dbReference type="EMBL" id="LSSK01000148">
    <property type="protein sequence ID" value="OMH84795.1"/>
    <property type="molecule type" value="Genomic_DNA"/>
</dbReference>
<sequence>MKYRDSEDESEEKLIKPAAVKPDVKEPKRGGRKKKEEKEEEELEEVNPEEYFSNTTTRKSRVRRNPAIGFTFNPILSRKQKTGPF</sequence>
<dbReference type="AlphaFoldDB" id="A0A1R1PUZ3"/>
<protein>
    <submittedName>
        <fullName evidence="2">Uncharacterized protein</fullName>
    </submittedName>
</protein>
<feature type="compositionally biased region" description="Basic and acidic residues" evidence="1">
    <location>
        <begin position="22"/>
        <end position="37"/>
    </location>
</feature>
<keyword evidence="3" id="KW-1185">Reference proteome</keyword>
<name>A0A1R1PUZ3_ZANCU</name>